<organism evidence="1">
    <name type="scientific">marine sediment metagenome</name>
    <dbReference type="NCBI Taxonomy" id="412755"/>
    <lineage>
        <taxon>unclassified sequences</taxon>
        <taxon>metagenomes</taxon>
        <taxon>ecological metagenomes</taxon>
    </lineage>
</organism>
<evidence type="ECO:0000313" key="1">
    <source>
        <dbReference type="EMBL" id="GAG22421.1"/>
    </source>
</evidence>
<comment type="caution">
    <text evidence="1">The sequence shown here is derived from an EMBL/GenBank/DDBJ whole genome shotgun (WGS) entry which is preliminary data.</text>
</comment>
<sequence>MSSHRPYRPALGIDAALEEITQKKGILYDSEVVDACIKLFEEKRFKF</sequence>
<dbReference type="Gene3D" id="1.10.3210.10">
    <property type="entry name" value="Hypothetical protein af1432"/>
    <property type="match status" value="1"/>
</dbReference>
<evidence type="ECO:0008006" key="2">
    <source>
        <dbReference type="Google" id="ProtNLM"/>
    </source>
</evidence>
<dbReference type="AlphaFoldDB" id="X0XBU0"/>
<gene>
    <name evidence="1" type="ORF">S01H1_51346</name>
</gene>
<name>X0XBU0_9ZZZZ</name>
<dbReference type="EMBL" id="BARS01033132">
    <property type="protein sequence ID" value="GAG22421.1"/>
    <property type="molecule type" value="Genomic_DNA"/>
</dbReference>
<protein>
    <recommendedName>
        <fullName evidence="2">HD-GYP domain-containing protein</fullName>
    </recommendedName>
</protein>
<accession>X0XBU0</accession>
<proteinExistence type="predicted"/>
<reference evidence="1" key="1">
    <citation type="journal article" date="2014" name="Front. Microbiol.">
        <title>High frequency of phylogenetically diverse reductive dehalogenase-homologous genes in deep subseafloor sedimentary metagenomes.</title>
        <authorList>
            <person name="Kawai M."/>
            <person name="Futagami T."/>
            <person name="Toyoda A."/>
            <person name="Takaki Y."/>
            <person name="Nishi S."/>
            <person name="Hori S."/>
            <person name="Arai W."/>
            <person name="Tsubouchi T."/>
            <person name="Morono Y."/>
            <person name="Uchiyama I."/>
            <person name="Ito T."/>
            <person name="Fujiyama A."/>
            <person name="Inagaki F."/>
            <person name="Takami H."/>
        </authorList>
    </citation>
    <scope>NUCLEOTIDE SEQUENCE</scope>
    <source>
        <strain evidence="1">Expedition CK06-06</strain>
    </source>
</reference>